<dbReference type="Pfam" id="PF07596">
    <property type="entry name" value="SBP_bac_10"/>
    <property type="match status" value="1"/>
</dbReference>
<feature type="domain" description="DUF1559" evidence="3">
    <location>
        <begin position="403"/>
        <end position="545"/>
    </location>
</feature>
<proteinExistence type="predicted"/>
<feature type="region of interest" description="Disordered" evidence="1">
    <location>
        <begin position="140"/>
        <end position="162"/>
    </location>
</feature>
<dbReference type="PANTHER" id="PTHR30093:SF2">
    <property type="entry name" value="TYPE II SECRETION SYSTEM PROTEIN H"/>
    <property type="match status" value="1"/>
</dbReference>
<dbReference type="EMBL" id="LR593886">
    <property type="protein sequence ID" value="VTR95994.1"/>
    <property type="molecule type" value="Genomic_DNA"/>
</dbReference>
<dbReference type="InterPro" id="IPR011453">
    <property type="entry name" value="DUF1559"/>
</dbReference>
<feature type="region of interest" description="Disordered" evidence="1">
    <location>
        <begin position="23"/>
        <end position="44"/>
    </location>
</feature>
<keyword evidence="2" id="KW-0732">Signal</keyword>
<dbReference type="AlphaFoldDB" id="A0A6P2D773"/>
<name>A0A6P2D773_9BACT</name>
<reference evidence="4 5" key="1">
    <citation type="submission" date="2019-05" db="EMBL/GenBank/DDBJ databases">
        <authorList>
            <consortium name="Science for Life Laboratories"/>
        </authorList>
    </citation>
    <scope>NUCLEOTIDE SEQUENCE [LARGE SCALE GENOMIC DNA]</scope>
    <source>
        <strain evidence="4">Soil9</strain>
    </source>
</reference>
<evidence type="ECO:0000256" key="1">
    <source>
        <dbReference type="SAM" id="MobiDB-lite"/>
    </source>
</evidence>
<evidence type="ECO:0000256" key="2">
    <source>
        <dbReference type="SAM" id="SignalP"/>
    </source>
</evidence>
<gene>
    <name evidence="4" type="ORF">SOIL9_17200</name>
</gene>
<evidence type="ECO:0000259" key="3">
    <source>
        <dbReference type="Pfam" id="PF07596"/>
    </source>
</evidence>
<dbReference type="Proteomes" id="UP000464178">
    <property type="component" value="Chromosome"/>
</dbReference>
<feature type="region of interest" description="Disordered" evidence="1">
    <location>
        <begin position="604"/>
        <end position="630"/>
    </location>
</feature>
<organism evidence="4 5">
    <name type="scientific">Gemmata massiliana</name>
    <dbReference type="NCBI Taxonomy" id="1210884"/>
    <lineage>
        <taxon>Bacteria</taxon>
        <taxon>Pseudomonadati</taxon>
        <taxon>Planctomycetota</taxon>
        <taxon>Planctomycetia</taxon>
        <taxon>Gemmatales</taxon>
        <taxon>Gemmataceae</taxon>
        <taxon>Gemmata</taxon>
    </lineage>
</organism>
<feature type="signal peptide" evidence="2">
    <location>
        <begin position="1"/>
        <end position="24"/>
    </location>
</feature>
<dbReference type="KEGG" id="gms:SOIL9_17200"/>
<feature type="chain" id="PRO_5026857994" description="DUF1559 domain-containing protein" evidence="2">
    <location>
        <begin position="25"/>
        <end position="630"/>
    </location>
</feature>
<dbReference type="PANTHER" id="PTHR30093">
    <property type="entry name" value="GENERAL SECRETION PATHWAY PROTEIN G"/>
    <property type="match status" value="1"/>
</dbReference>
<dbReference type="RefSeq" id="WP_162670339.1">
    <property type="nucleotide sequence ID" value="NZ_LR593886.1"/>
</dbReference>
<protein>
    <recommendedName>
        <fullName evidence="3">DUF1559 domain-containing protein</fullName>
    </recommendedName>
</protein>
<accession>A0A6P2D773</accession>
<keyword evidence="5" id="KW-1185">Reference proteome</keyword>
<sequence length="630" mass="67412">MIQARFLPALALIAGLSLYAPSTAQQPPQPGSGPGEGPPANSALPVVPKSAGAFVTLKVSDLARNPDLKAALTQLAKQPDALAGLTEVIGVAPTEIDRVTLFWPRLVPRGGSEPILVVTTSAPFNEVRVLKNLKAEPVFENHRHPGRPGFNGSPPRVEAKSPTPIERPVEVIPDPKDADSGLANADGGDAEPLCYSLARNVFSVLFLVDDRTLVFLPGERNGEFIRLALLSASLKKNATGPLADALAAAGNHTFAAGVHLSPLFREFDRHVPRDLVPYTALLGTRNAVITGDLNESAKLKLTLTFDDATAAKRAAPVLEEGIGTVAEKLNEWAAEMKESRRPFEKSAAPIVSTFAASLKKASVKTEGAAVLASTEVDAGPVASKAFGDLLQAVQSRKKAEQRMNNLKMIGLALHSYHDANGKFPTNVYGPKGEVLLSWRVHLLPYLEQDALYRQFKMDEAWDGPNNKALIEKMPKVYLAPDRDHAKGETYYQGFIGSDPQKGQPKGIFGRPWLRQGEKTGLAITSIHDGTSNTLAVIEAGEGVIWSKPADLPFGGAVPPLGDKGWDRTPALRFDGSVSLFPTNLKPELFWPYVTVDGGEVTIDPEEAADSTRPPLGARPAPPPVLKVAPK</sequence>
<evidence type="ECO:0000313" key="5">
    <source>
        <dbReference type="Proteomes" id="UP000464178"/>
    </source>
</evidence>
<evidence type="ECO:0000313" key="4">
    <source>
        <dbReference type="EMBL" id="VTR95994.1"/>
    </source>
</evidence>